<dbReference type="Proteomes" id="UP000677082">
    <property type="component" value="Unassembled WGS sequence"/>
</dbReference>
<feature type="region of interest" description="Disordered" evidence="1">
    <location>
        <begin position="216"/>
        <end position="239"/>
    </location>
</feature>
<dbReference type="GO" id="GO:0005829">
    <property type="term" value="C:cytosol"/>
    <property type="evidence" value="ECO:0007669"/>
    <property type="project" value="TreeGrafter"/>
</dbReference>
<dbReference type="SFLD" id="SFLDG01129">
    <property type="entry name" value="C1.5:_HAD__Beta-PGM__Phosphata"/>
    <property type="match status" value="1"/>
</dbReference>
<comment type="caution">
    <text evidence="2">The sequence shown here is derived from an EMBL/GenBank/DDBJ whole genome shotgun (WGS) entry which is preliminary data.</text>
</comment>
<dbReference type="GO" id="GO:0006281">
    <property type="term" value="P:DNA repair"/>
    <property type="evidence" value="ECO:0007669"/>
    <property type="project" value="TreeGrafter"/>
</dbReference>
<dbReference type="InterPro" id="IPR041492">
    <property type="entry name" value="HAD_2"/>
</dbReference>
<dbReference type="EMBL" id="BOQN01000002">
    <property type="protein sequence ID" value="GIM88342.1"/>
    <property type="molecule type" value="Genomic_DNA"/>
</dbReference>
<dbReference type="SUPFAM" id="SSF56784">
    <property type="entry name" value="HAD-like"/>
    <property type="match status" value="1"/>
</dbReference>
<organism evidence="2 3">
    <name type="scientific">Paractinoplanes toevensis</name>
    <dbReference type="NCBI Taxonomy" id="571911"/>
    <lineage>
        <taxon>Bacteria</taxon>
        <taxon>Bacillati</taxon>
        <taxon>Actinomycetota</taxon>
        <taxon>Actinomycetes</taxon>
        <taxon>Micromonosporales</taxon>
        <taxon>Micromonosporaceae</taxon>
        <taxon>Paractinoplanes</taxon>
    </lineage>
</organism>
<dbReference type="InterPro" id="IPR023214">
    <property type="entry name" value="HAD_sf"/>
</dbReference>
<dbReference type="PANTHER" id="PTHR43434:SF1">
    <property type="entry name" value="PHOSPHOGLYCOLATE PHOSPHATASE"/>
    <property type="match status" value="1"/>
</dbReference>
<dbReference type="Pfam" id="PF13419">
    <property type="entry name" value="HAD_2"/>
    <property type="match status" value="1"/>
</dbReference>
<dbReference type="Gene3D" id="1.10.150.240">
    <property type="entry name" value="Putative phosphatase, domain 2"/>
    <property type="match status" value="1"/>
</dbReference>
<gene>
    <name evidence="2" type="ORF">Ato02nite_001350</name>
</gene>
<protein>
    <recommendedName>
        <fullName evidence="4">Phosphoglycolate phosphatase</fullName>
    </recommendedName>
</protein>
<evidence type="ECO:0008006" key="4">
    <source>
        <dbReference type="Google" id="ProtNLM"/>
    </source>
</evidence>
<dbReference type="InterPro" id="IPR023198">
    <property type="entry name" value="PGP-like_dom2"/>
</dbReference>
<evidence type="ECO:0000313" key="3">
    <source>
        <dbReference type="Proteomes" id="UP000677082"/>
    </source>
</evidence>
<dbReference type="SFLD" id="SFLDS00003">
    <property type="entry name" value="Haloacid_Dehalogenase"/>
    <property type="match status" value="1"/>
</dbReference>
<sequence>MIRAVIVDVDDTLCMTEAASFALENEVLARMGRAPMTRPVHLATWGEPLLDAMPHRSPGLDLGRFAELFPGLHQRYLADGRLDVIPPENLEALDRLVEDGHTILLLTSRTEAEVRHLLEPDHVLAGRITGAYHQGNTRFRKPDPRVFDELLAETGFRPEQCVYVGDSPGDAVAAGGAGIRFVACLQSGVRRLDEFDPRYLTAAVDTFPEIIELGTLRPGERQKPHRGVRRAAARAAPSD</sequence>
<dbReference type="Gene3D" id="3.40.50.1000">
    <property type="entry name" value="HAD superfamily/HAD-like"/>
    <property type="match status" value="1"/>
</dbReference>
<dbReference type="InterPro" id="IPR036412">
    <property type="entry name" value="HAD-like_sf"/>
</dbReference>
<dbReference type="InterPro" id="IPR050155">
    <property type="entry name" value="HAD-like_hydrolase_sf"/>
</dbReference>
<name>A0A919T456_9ACTN</name>
<evidence type="ECO:0000256" key="1">
    <source>
        <dbReference type="SAM" id="MobiDB-lite"/>
    </source>
</evidence>
<proteinExistence type="predicted"/>
<dbReference type="AlphaFoldDB" id="A0A919T456"/>
<dbReference type="GO" id="GO:0008967">
    <property type="term" value="F:phosphoglycolate phosphatase activity"/>
    <property type="evidence" value="ECO:0007669"/>
    <property type="project" value="TreeGrafter"/>
</dbReference>
<dbReference type="PANTHER" id="PTHR43434">
    <property type="entry name" value="PHOSPHOGLYCOLATE PHOSPHATASE"/>
    <property type="match status" value="1"/>
</dbReference>
<accession>A0A919T456</accession>
<evidence type="ECO:0000313" key="2">
    <source>
        <dbReference type="EMBL" id="GIM88342.1"/>
    </source>
</evidence>
<feature type="compositionally biased region" description="Basic residues" evidence="1">
    <location>
        <begin position="223"/>
        <end position="232"/>
    </location>
</feature>
<keyword evidence="3" id="KW-1185">Reference proteome</keyword>
<reference evidence="2 3" key="1">
    <citation type="submission" date="2021-03" db="EMBL/GenBank/DDBJ databases">
        <title>Whole genome shotgun sequence of Actinoplanes toevensis NBRC 105298.</title>
        <authorList>
            <person name="Komaki H."/>
            <person name="Tamura T."/>
        </authorList>
    </citation>
    <scope>NUCLEOTIDE SEQUENCE [LARGE SCALE GENOMIC DNA]</scope>
    <source>
        <strain evidence="2 3">NBRC 105298</strain>
    </source>
</reference>